<evidence type="ECO:0000256" key="1">
    <source>
        <dbReference type="ARBA" id="ARBA00004479"/>
    </source>
</evidence>
<evidence type="ECO:0000256" key="7">
    <source>
        <dbReference type="ARBA" id="ARBA00022889"/>
    </source>
</evidence>
<comment type="function">
    <text evidence="13">ICAM proteins are ligands for the leukocyte adhesion protein LFA-1 (integrin alpha-L/beta-2). During leukocyte trans-endothelial migration, ICAM1 engagement promotes the assembly of endothelial apical cups through ARHGEF26/SGEF and RHOG activation.</text>
</comment>
<comment type="subunit">
    <text evidence="14">Homodimer. Interacts with MUC1 and promotes cell aggregation in epithelial cells. Interacts with ARHGEF26/SGEF. Interacts (on T cell side) with CD81, CD247 and CD9 at immunological synapses between antigen-presenting cells and T cells.</text>
</comment>
<evidence type="ECO:0000256" key="10">
    <source>
        <dbReference type="ARBA" id="ARBA00023157"/>
    </source>
</evidence>
<gene>
    <name evidence="20" type="primary">ICAM1</name>
</gene>
<evidence type="ECO:0000256" key="5">
    <source>
        <dbReference type="ARBA" id="ARBA00022737"/>
    </source>
</evidence>
<dbReference type="PRINTS" id="PR01472">
    <property type="entry name" value="ICAMVCAM1"/>
</dbReference>
<evidence type="ECO:0000313" key="20">
    <source>
        <dbReference type="RefSeq" id="XP_004716901.2"/>
    </source>
</evidence>
<dbReference type="PROSITE" id="PS50835">
    <property type="entry name" value="IG_LIKE"/>
    <property type="match status" value="1"/>
</dbReference>
<keyword evidence="3 16" id="KW-0812">Transmembrane</keyword>
<accession>A0ABM0J7X6</accession>
<dbReference type="Gene3D" id="2.60.40.10">
    <property type="entry name" value="Immunoglobulins"/>
    <property type="match status" value="5"/>
</dbReference>
<comment type="subcellular location">
    <subcellularLocation>
        <location evidence="1">Membrane</location>
        <topology evidence="1">Single-pass type I membrane protein</topology>
    </subcellularLocation>
</comment>
<evidence type="ECO:0000256" key="15">
    <source>
        <dbReference type="ARBA" id="ARBA00040566"/>
    </source>
</evidence>
<dbReference type="Pfam" id="PF21146">
    <property type="entry name" value="ICAM1_3_5_D2"/>
    <property type="match status" value="1"/>
</dbReference>
<feature type="domain" description="Ig-like" evidence="18">
    <location>
        <begin position="394"/>
        <end position="472"/>
    </location>
</feature>
<evidence type="ECO:0000256" key="3">
    <source>
        <dbReference type="ARBA" id="ARBA00022692"/>
    </source>
</evidence>
<sequence>MAPCGAAFLALLCALLPGSGGAQTFVQPLEAILPQRDSLLVNCSTTCDEPETLGLETMLNKKEVGFGTHWKAYELSNILEDSILICFTNCHGVQSEASTNLTVYRLPERVELAPLPAWQPVGDNLTLHCEVAGGAPRAHLSVLLLRGQEELGRQPALGEPARASFTVRARREDHGANFSCRAQLDLRSLGLALFQNSSASRQLRTFALPETRPILTTPRILEVGRETTVTCTLEGVFPVWEAQVYMTLGDQRLNPVTVPDAAPLSVTASVVADSDENETQPLTCAVFLGNQSQQTRETVTIYSFQEPNLTLSEVEVAEGTEVNVVCEAQAAAMVMLSGVPALTPTQSSDHRVHFRLNASAEDNGRSFICSAALEVAGVGLHKNQTQELRVLYGPRIDERDCPSNWTWQEGSEQTLKCQAWGNPRPKVTCCRKGDNFSLPIGDLRPVTRDYAGSYLCRAVSTRGEVTQQVVVTVLYQKYHLVVILTVLTAVILGTSGTTAYLYNRQRKIRKYRLQKAQEATSMKLNTPATPP</sequence>
<evidence type="ECO:0000313" key="19">
    <source>
        <dbReference type="Proteomes" id="UP000694863"/>
    </source>
</evidence>
<keyword evidence="12" id="KW-0393">Immunoglobulin domain</keyword>
<evidence type="ECO:0000256" key="11">
    <source>
        <dbReference type="ARBA" id="ARBA00023180"/>
    </source>
</evidence>
<keyword evidence="8 16" id="KW-1133">Transmembrane helix</keyword>
<organism evidence="19 20">
    <name type="scientific">Echinops telfairi</name>
    <name type="common">Lesser hedgehog tenrec</name>
    <dbReference type="NCBI Taxonomy" id="9371"/>
    <lineage>
        <taxon>Eukaryota</taxon>
        <taxon>Metazoa</taxon>
        <taxon>Chordata</taxon>
        <taxon>Craniata</taxon>
        <taxon>Vertebrata</taxon>
        <taxon>Euteleostomi</taxon>
        <taxon>Mammalia</taxon>
        <taxon>Eutheria</taxon>
        <taxon>Afrotheria</taxon>
        <taxon>Tenrecidae</taxon>
        <taxon>Tenrecinae</taxon>
        <taxon>Echinops</taxon>
    </lineage>
</organism>
<evidence type="ECO:0000256" key="2">
    <source>
        <dbReference type="ARBA" id="ARBA00005925"/>
    </source>
</evidence>
<keyword evidence="4 17" id="KW-0732">Signal</keyword>
<dbReference type="InterPro" id="IPR013768">
    <property type="entry name" value="ICAM_N"/>
</dbReference>
<dbReference type="Proteomes" id="UP000694863">
    <property type="component" value="Unplaced"/>
</dbReference>
<dbReference type="InterPro" id="IPR047012">
    <property type="entry name" value="ICAM_VCAM"/>
</dbReference>
<feature type="chain" id="PRO_5046135784" description="Intercellular adhesion molecule 1" evidence="17">
    <location>
        <begin position="22"/>
        <end position="531"/>
    </location>
</feature>
<dbReference type="SMART" id="SM00409">
    <property type="entry name" value="IG"/>
    <property type="match status" value="4"/>
</dbReference>
<evidence type="ECO:0000256" key="9">
    <source>
        <dbReference type="ARBA" id="ARBA00023136"/>
    </source>
</evidence>
<evidence type="ECO:0000256" key="12">
    <source>
        <dbReference type="ARBA" id="ARBA00023319"/>
    </source>
</evidence>
<dbReference type="InterPro" id="IPR036179">
    <property type="entry name" value="Ig-like_dom_sf"/>
</dbReference>
<keyword evidence="11" id="KW-0325">Glycoprotein</keyword>
<dbReference type="InterPro" id="IPR007110">
    <property type="entry name" value="Ig-like_dom"/>
</dbReference>
<evidence type="ECO:0000256" key="16">
    <source>
        <dbReference type="SAM" id="Phobius"/>
    </source>
</evidence>
<keyword evidence="10" id="KW-1015">Disulfide bond</keyword>
<dbReference type="PANTHER" id="PTHR13771:SF18">
    <property type="entry name" value="INTERCELLULAR ADHESION MOLECULE 1"/>
    <property type="match status" value="1"/>
</dbReference>
<evidence type="ECO:0000256" key="6">
    <source>
        <dbReference type="ARBA" id="ARBA00022843"/>
    </source>
</evidence>
<proteinExistence type="inferred from homology"/>
<evidence type="ECO:0000256" key="4">
    <source>
        <dbReference type="ARBA" id="ARBA00022729"/>
    </source>
</evidence>
<dbReference type="PRINTS" id="PR01473">
    <property type="entry name" value="ICAM"/>
</dbReference>
<comment type="similarity">
    <text evidence="2">Belongs to the immunoglobulin superfamily. ICAM family.</text>
</comment>
<keyword evidence="9 16" id="KW-0472">Membrane</keyword>
<dbReference type="Pfam" id="PF03921">
    <property type="entry name" value="ICAM_N"/>
    <property type="match status" value="1"/>
</dbReference>
<dbReference type="InterPro" id="IPR003987">
    <property type="entry name" value="ICAM_VCAM_N"/>
</dbReference>
<feature type="signal peptide" evidence="17">
    <location>
        <begin position="1"/>
        <end position="21"/>
    </location>
</feature>
<dbReference type="InterPro" id="IPR048679">
    <property type="entry name" value="ICAM1_3_5_D2"/>
</dbReference>
<name>A0ABM0J7X6_ECHTE</name>
<keyword evidence="7" id="KW-0130">Cell adhesion</keyword>
<evidence type="ECO:0000256" key="8">
    <source>
        <dbReference type="ARBA" id="ARBA00022989"/>
    </source>
</evidence>
<dbReference type="RefSeq" id="XP_004716901.2">
    <property type="nucleotide sequence ID" value="XM_004716844.2"/>
</dbReference>
<protein>
    <recommendedName>
        <fullName evidence="15">Intercellular adhesion molecule 1</fullName>
    </recommendedName>
</protein>
<evidence type="ECO:0000256" key="17">
    <source>
        <dbReference type="SAM" id="SignalP"/>
    </source>
</evidence>
<evidence type="ECO:0000259" key="18">
    <source>
        <dbReference type="PROSITE" id="PS50835"/>
    </source>
</evidence>
<dbReference type="GeneID" id="101651441"/>
<dbReference type="SUPFAM" id="SSF48726">
    <property type="entry name" value="Immunoglobulin"/>
    <property type="match status" value="5"/>
</dbReference>
<dbReference type="InterPro" id="IPR003599">
    <property type="entry name" value="Ig_sub"/>
</dbReference>
<dbReference type="InterPro" id="IPR003988">
    <property type="entry name" value="ICAM"/>
</dbReference>
<evidence type="ECO:0000256" key="14">
    <source>
        <dbReference type="ARBA" id="ARBA00038746"/>
    </source>
</evidence>
<reference evidence="20" key="1">
    <citation type="submission" date="2025-08" db="UniProtKB">
        <authorList>
            <consortium name="RefSeq"/>
        </authorList>
    </citation>
    <scope>IDENTIFICATION</scope>
</reference>
<feature type="transmembrane region" description="Helical" evidence="16">
    <location>
        <begin position="478"/>
        <end position="502"/>
    </location>
</feature>
<evidence type="ECO:0000256" key="13">
    <source>
        <dbReference type="ARBA" id="ARBA00037418"/>
    </source>
</evidence>
<keyword evidence="19" id="KW-1185">Reference proteome</keyword>
<dbReference type="InterPro" id="IPR013783">
    <property type="entry name" value="Ig-like_fold"/>
</dbReference>
<keyword evidence="6" id="KW-0832">Ubl conjugation</keyword>
<keyword evidence="5" id="KW-0677">Repeat</keyword>
<dbReference type="PANTHER" id="PTHR13771">
    <property type="entry name" value="INTERCELLULAR ADHESION MOLECULE"/>
    <property type="match status" value="1"/>
</dbReference>